<comment type="similarity">
    <text evidence="1">Belongs to the HyuE racemase family.</text>
</comment>
<dbReference type="GO" id="GO:0047661">
    <property type="term" value="F:amino-acid racemase activity"/>
    <property type="evidence" value="ECO:0007669"/>
    <property type="project" value="InterPro"/>
</dbReference>
<evidence type="ECO:0000313" key="2">
    <source>
        <dbReference type="EMBL" id="CBH96412.1"/>
    </source>
</evidence>
<comment type="caution">
    <text evidence="2">The sequence shown here is derived from an EMBL/GenBank/DDBJ whole genome shotgun (WGS) entry which is preliminary data.</text>
</comment>
<dbReference type="AlphaFoldDB" id="E6PNB0"/>
<keyword evidence="2" id="KW-0413">Isomerase</keyword>
<dbReference type="InterPro" id="IPR015942">
    <property type="entry name" value="Asp/Glu/hydantoin_racemase"/>
</dbReference>
<gene>
    <name evidence="2" type="ORF">CARN2_1270</name>
</gene>
<dbReference type="InterPro" id="IPR053714">
    <property type="entry name" value="Iso_Racemase_Enz_sf"/>
</dbReference>
<organism evidence="2">
    <name type="scientific">mine drainage metagenome</name>
    <dbReference type="NCBI Taxonomy" id="410659"/>
    <lineage>
        <taxon>unclassified sequences</taxon>
        <taxon>metagenomes</taxon>
        <taxon>ecological metagenomes</taxon>
    </lineage>
</organism>
<protein>
    <submittedName>
        <fullName evidence="2">Hydantoin racemase</fullName>
        <ecNumber evidence="2">5.1.99.-</ecNumber>
    </submittedName>
</protein>
<name>E6PNB0_9ZZZZ</name>
<proteinExistence type="inferred from homology"/>
<evidence type="ECO:0000256" key="1">
    <source>
        <dbReference type="ARBA" id="ARBA00038414"/>
    </source>
</evidence>
<dbReference type="InterPro" id="IPR052186">
    <property type="entry name" value="Hydantoin_racemase-like"/>
</dbReference>
<dbReference type="Pfam" id="PF01177">
    <property type="entry name" value="Asp_Glu_race"/>
    <property type="match status" value="1"/>
</dbReference>
<reference evidence="2" key="1">
    <citation type="submission" date="2009-10" db="EMBL/GenBank/DDBJ databases">
        <title>Diversity of trophic interactions inside an arsenic-rich microbial ecosystem.</title>
        <authorList>
            <person name="Bertin P.N."/>
            <person name="Heinrich-Salmeron A."/>
            <person name="Pelletier E."/>
            <person name="Goulhen-Chollet F."/>
            <person name="Arsene-Ploetze F."/>
            <person name="Gallien S."/>
            <person name="Calteau A."/>
            <person name="Vallenet D."/>
            <person name="Casiot C."/>
            <person name="Chane-Woon-Ming B."/>
            <person name="Giloteaux L."/>
            <person name="Barakat M."/>
            <person name="Bonnefoy V."/>
            <person name="Bruneel O."/>
            <person name="Chandler M."/>
            <person name="Cleiss J."/>
            <person name="Duran R."/>
            <person name="Elbaz-Poulichet F."/>
            <person name="Fonknechten N."/>
            <person name="Lauga B."/>
            <person name="Mornico D."/>
            <person name="Ortet P."/>
            <person name="Schaeffer C."/>
            <person name="Siguier P."/>
            <person name="Alexander Thil Smith A."/>
            <person name="Van Dorsselaer A."/>
            <person name="Weissenbach J."/>
            <person name="Medigue C."/>
            <person name="Le Paslier D."/>
        </authorList>
    </citation>
    <scope>NUCLEOTIDE SEQUENCE</scope>
</reference>
<dbReference type="EC" id="5.1.99.-" evidence="2"/>
<dbReference type="Gene3D" id="3.40.50.12500">
    <property type="match status" value="1"/>
</dbReference>
<dbReference type="PANTHER" id="PTHR28047:SF5">
    <property type="entry name" value="PROTEIN DCG1"/>
    <property type="match status" value="1"/>
</dbReference>
<dbReference type="EMBL" id="CABM01000026">
    <property type="protein sequence ID" value="CBH96412.1"/>
    <property type="molecule type" value="Genomic_DNA"/>
</dbReference>
<accession>E6PNB0</accession>
<sequence length="161" mass="16763">MKILIVNPNSTASMTHKIGEVAARIAAPGTTVRAVNPPDSPASIECYTEEALCVPGLLRCIQEGEARGYDGYVIACFGDPGLDAAREQARGPVIGIAEAAMHAACMVANSFSVVATLERTVGMAWHLAESLATLSLRISKLGDWATPPAKPECGLSSGPSR</sequence>
<dbReference type="PANTHER" id="PTHR28047">
    <property type="entry name" value="PROTEIN DCG1"/>
    <property type="match status" value="1"/>
</dbReference>